<accession>A0A2G1W5J5</accession>
<keyword evidence="2" id="KW-0472">Membrane</keyword>
<feature type="transmembrane region" description="Helical" evidence="2">
    <location>
        <begin position="12"/>
        <end position="32"/>
    </location>
</feature>
<protein>
    <recommendedName>
        <fullName evidence="5">SLA1 homology domain-containing protein</fullName>
    </recommendedName>
</protein>
<feature type="region of interest" description="Disordered" evidence="1">
    <location>
        <begin position="113"/>
        <end position="133"/>
    </location>
</feature>
<proteinExistence type="predicted"/>
<evidence type="ECO:0000313" key="3">
    <source>
        <dbReference type="EMBL" id="PHQ34313.1"/>
    </source>
</evidence>
<dbReference type="EMBL" id="NIZW01000012">
    <property type="protein sequence ID" value="PHQ34313.1"/>
    <property type="molecule type" value="Genomic_DNA"/>
</dbReference>
<sequence>MLDRQVFFRQHRLRLSILTGTIGLAVASVVTLGTSSNLTAENWTSLVGNRTVQAQMIGLWDDNVILLMSNGKRVSVPMKSLIAESRIQAEEIATRLKEQRQLLSEELQQVANAESAAAPDPLPTPPAPSAYQPLAPNLSIDEVIAQVHSQLREGHLAVAIDALPPSYRSDIDELANLSMQKADASNWNEAVQQFYRWADLIVTRQNWIKSHPRLASGSPDSESPYLDVIDEMVLPVAGMIRAGLADDAANAESIREQGFTNWFRSRSEAMAPYFRQLTQSFTSSDAMWEVARFDEDTATIRRAGSGSQQPGQRRPPRGETIDFVRVEGYWVPKSVADQFPKWIEDQKKKISDMTADTVSAVPLQQAGGALGAMATGMAPQFEQHLPALESAADATAFHEASEQMLAPLQPFLSMAGAAMKMGGGRNSNGMSGYGNSGYDMGEPGYGMGEPGYDDMEMGMDPSYGEPMMQDGSMDQSGPSFRMEPTNK</sequence>
<evidence type="ECO:0008006" key="5">
    <source>
        <dbReference type="Google" id="ProtNLM"/>
    </source>
</evidence>
<keyword evidence="4" id="KW-1185">Reference proteome</keyword>
<evidence type="ECO:0000256" key="1">
    <source>
        <dbReference type="SAM" id="MobiDB-lite"/>
    </source>
</evidence>
<gene>
    <name evidence="3" type="ORF">CEE69_16725</name>
</gene>
<dbReference type="Proteomes" id="UP000225740">
    <property type="component" value="Unassembled WGS sequence"/>
</dbReference>
<dbReference type="GeneID" id="90609703"/>
<feature type="region of interest" description="Disordered" evidence="1">
    <location>
        <begin position="459"/>
        <end position="487"/>
    </location>
</feature>
<dbReference type="RefSeq" id="WP_099261818.1">
    <property type="nucleotide sequence ID" value="NZ_NIZW01000012.1"/>
</dbReference>
<reference evidence="3 4" key="1">
    <citation type="submission" date="2017-06" db="EMBL/GenBank/DDBJ databases">
        <title>Description of Rhodopirellula bahusiensis sp. nov.</title>
        <authorList>
            <person name="Kizina J."/>
            <person name="Harder J."/>
        </authorList>
    </citation>
    <scope>NUCLEOTIDE SEQUENCE [LARGE SCALE GENOMIC DNA]</scope>
    <source>
        <strain evidence="3 4">SWK21</strain>
    </source>
</reference>
<keyword evidence="2" id="KW-1133">Transmembrane helix</keyword>
<dbReference type="Gene3D" id="2.30.30.700">
    <property type="entry name" value="SLA1 homology domain 1"/>
    <property type="match status" value="1"/>
</dbReference>
<dbReference type="OrthoDB" id="289213at2"/>
<evidence type="ECO:0000256" key="2">
    <source>
        <dbReference type="SAM" id="Phobius"/>
    </source>
</evidence>
<feature type="region of interest" description="Disordered" evidence="1">
    <location>
        <begin position="299"/>
        <end position="318"/>
    </location>
</feature>
<organism evidence="3 4">
    <name type="scientific">Rhodopirellula bahusiensis</name>
    <dbReference type="NCBI Taxonomy" id="2014065"/>
    <lineage>
        <taxon>Bacteria</taxon>
        <taxon>Pseudomonadati</taxon>
        <taxon>Planctomycetota</taxon>
        <taxon>Planctomycetia</taxon>
        <taxon>Pirellulales</taxon>
        <taxon>Pirellulaceae</taxon>
        <taxon>Rhodopirellula</taxon>
    </lineage>
</organism>
<keyword evidence="2" id="KW-0812">Transmembrane</keyword>
<name>A0A2G1W5J5_9BACT</name>
<dbReference type="AlphaFoldDB" id="A0A2G1W5J5"/>
<evidence type="ECO:0000313" key="4">
    <source>
        <dbReference type="Proteomes" id="UP000225740"/>
    </source>
</evidence>
<comment type="caution">
    <text evidence="3">The sequence shown here is derived from an EMBL/GenBank/DDBJ whole genome shotgun (WGS) entry which is preliminary data.</text>
</comment>